<dbReference type="PRINTS" id="PR00455">
    <property type="entry name" value="HTHTETR"/>
</dbReference>
<proteinExistence type="predicted"/>
<evidence type="ECO:0000256" key="2">
    <source>
        <dbReference type="ARBA" id="ARBA00023125"/>
    </source>
</evidence>
<dbReference type="FunFam" id="1.10.10.60:FF:000141">
    <property type="entry name" value="TetR family transcriptional regulator"/>
    <property type="match status" value="1"/>
</dbReference>
<dbReference type="SUPFAM" id="SSF46689">
    <property type="entry name" value="Homeodomain-like"/>
    <property type="match status" value="1"/>
</dbReference>
<dbReference type="InterPro" id="IPR023772">
    <property type="entry name" value="DNA-bd_HTH_TetR-type_CS"/>
</dbReference>
<evidence type="ECO:0000313" key="7">
    <source>
        <dbReference type="Proteomes" id="UP000823862"/>
    </source>
</evidence>
<dbReference type="GO" id="GO:0000976">
    <property type="term" value="F:transcription cis-regulatory region binding"/>
    <property type="evidence" value="ECO:0007669"/>
    <property type="project" value="TreeGrafter"/>
</dbReference>
<keyword evidence="3" id="KW-0804">Transcription</keyword>
<sequence length="201" mass="23592">MESMEDRILASAEQLFLERGFDGTSMSDIAAKAGINRPTLHYYFRTKDKMFRAVLSRIVLSFVPRVYDIIVQSEKPVAERVSEVLDAYMVIFMNKPCLPLFVAREIQRDFDFLVRMMRQEQIDRYAHKIICALQTEMDGGRLRKVPLRSLFYTFYGLLVFPFLTRHLTEALLLKEGESFKDMLVEWKKHVVSQMCAFLLEK</sequence>
<gene>
    <name evidence="6" type="ORF">H9950_04740</name>
</gene>
<feature type="DNA-binding region" description="H-T-H motif" evidence="4">
    <location>
        <begin position="25"/>
        <end position="44"/>
    </location>
</feature>
<evidence type="ECO:0000256" key="3">
    <source>
        <dbReference type="ARBA" id="ARBA00023163"/>
    </source>
</evidence>
<evidence type="ECO:0000313" key="6">
    <source>
        <dbReference type="EMBL" id="HJA85486.1"/>
    </source>
</evidence>
<dbReference type="InterPro" id="IPR050109">
    <property type="entry name" value="HTH-type_TetR-like_transc_reg"/>
</dbReference>
<reference evidence="6" key="1">
    <citation type="journal article" date="2021" name="PeerJ">
        <title>Extensive microbial diversity within the chicken gut microbiome revealed by metagenomics and culture.</title>
        <authorList>
            <person name="Gilroy R."/>
            <person name="Ravi A."/>
            <person name="Getino M."/>
            <person name="Pursley I."/>
            <person name="Horton D.L."/>
            <person name="Alikhan N.F."/>
            <person name="Baker D."/>
            <person name="Gharbi K."/>
            <person name="Hall N."/>
            <person name="Watson M."/>
            <person name="Adriaenssens E.M."/>
            <person name="Foster-Nyarko E."/>
            <person name="Jarju S."/>
            <person name="Secka A."/>
            <person name="Antonio M."/>
            <person name="Oren A."/>
            <person name="Chaudhuri R.R."/>
            <person name="La Ragione R."/>
            <person name="Hildebrand F."/>
            <person name="Pallen M.J."/>
        </authorList>
    </citation>
    <scope>NUCLEOTIDE SEQUENCE</scope>
    <source>
        <strain evidence="6">ChiHjej12B11-9795</strain>
    </source>
</reference>
<comment type="caution">
    <text evidence="6">The sequence shown here is derived from an EMBL/GenBank/DDBJ whole genome shotgun (WGS) entry which is preliminary data.</text>
</comment>
<protein>
    <submittedName>
        <fullName evidence="6">TetR/AcrR family transcriptional regulator</fullName>
    </submittedName>
</protein>
<dbReference type="Proteomes" id="UP000823862">
    <property type="component" value="Unassembled WGS sequence"/>
</dbReference>
<dbReference type="EMBL" id="DWZI01000027">
    <property type="protein sequence ID" value="HJA85486.1"/>
    <property type="molecule type" value="Genomic_DNA"/>
</dbReference>
<name>A0A9D2KTT9_9BACE</name>
<accession>A0A9D2KTT9</accession>
<reference evidence="6" key="2">
    <citation type="submission" date="2021-04" db="EMBL/GenBank/DDBJ databases">
        <authorList>
            <person name="Gilroy R."/>
        </authorList>
    </citation>
    <scope>NUCLEOTIDE SEQUENCE</scope>
    <source>
        <strain evidence="6">ChiHjej12B11-9795</strain>
    </source>
</reference>
<dbReference type="PROSITE" id="PS01081">
    <property type="entry name" value="HTH_TETR_1"/>
    <property type="match status" value="1"/>
</dbReference>
<evidence type="ECO:0000259" key="5">
    <source>
        <dbReference type="PROSITE" id="PS50977"/>
    </source>
</evidence>
<evidence type="ECO:0000256" key="1">
    <source>
        <dbReference type="ARBA" id="ARBA00023015"/>
    </source>
</evidence>
<dbReference type="GO" id="GO:0003700">
    <property type="term" value="F:DNA-binding transcription factor activity"/>
    <property type="evidence" value="ECO:0007669"/>
    <property type="project" value="TreeGrafter"/>
</dbReference>
<dbReference type="PANTHER" id="PTHR30055">
    <property type="entry name" value="HTH-TYPE TRANSCRIPTIONAL REGULATOR RUTR"/>
    <property type="match status" value="1"/>
</dbReference>
<keyword evidence="1" id="KW-0805">Transcription regulation</keyword>
<dbReference type="AlphaFoldDB" id="A0A9D2KTT9"/>
<evidence type="ECO:0000256" key="4">
    <source>
        <dbReference type="PROSITE-ProRule" id="PRU00335"/>
    </source>
</evidence>
<dbReference type="InterPro" id="IPR001647">
    <property type="entry name" value="HTH_TetR"/>
</dbReference>
<keyword evidence="2 4" id="KW-0238">DNA-binding</keyword>
<organism evidence="6 7">
    <name type="scientific">Candidatus Bacteroides avicola</name>
    <dbReference type="NCBI Taxonomy" id="2838468"/>
    <lineage>
        <taxon>Bacteria</taxon>
        <taxon>Pseudomonadati</taxon>
        <taxon>Bacteroidota</taxon>
        <taxon>Bacteroidia</taxon>
        <taxon>Bacteroidales</taxon>
        <taxon>Bacteroidaceae</taxon>
        <taxon>Bacteroides</taxon>
    </lineage>
</organism>
<dbReference type="PROSITE" id="PS50977">
    <property type="entry name" value="HTH_TETR_2"/>
    <property type="match status" value="1"/>
</dbReference>
<dbReference type="InterPro" id="IPR009057">
    <property type="entry name" value="Homeodomain-like_sf"/>
</dbReference>
<feature type="domain" description="HTH tetR-type" evidence="5">
    <location>
        <begin position="2"/>
        <end position="62"/>
    </location>
</feature>
<dbReference type="Gene3D" id="1.10.357.10">
    <property type="entry name" value="Tetracycline Repressor, domain 2"/>
    <property type="match status" value="1"/>
</dbReference>
<dbReference type="PANTHER" id="PTHR30055:SF207">
    <property type="entry name" value="HTH-TYPE TRANSCRIPTIONAL REPRESSOR FATR"/>
    <property type="match status" value="1"/>
</dbReference>
<dbReference type="Pfam" id="PF00440">
    <property type="entry name" value="TetR_N"/>
    <property type="match status" value="1"/>
</dbReference>